<dbReference type="HAMAP" id="MF_00238">
    <property type="entry name" value="Cytidyl_kinase_type1"/>
    <property type="match status" value="1"/>
</dbReference>
<evidence type="ECO:0000256" key="3">
    <source>
        <dbReference type="ARBA" id="ARBA00022741"/>
    </source>
</evidence>
<accession>A0ABT9C921</accession>
<keyword evidence="3 8" id="KW-0547">Nucleotide-binding</keyword>
<dbReference type="PANTHER" id="PTHR21299:SF2">
    <property type="entry name" value="CYTIDYLATE KINASE"/>
    <property type="match status" value="1"/>
</dbReference>
<dbReference type="CDD" id="cd02020">
    <property type="entry name" value="CMPK"/>
    <property type="match status" value="1"/>
</dbReference>
<comment type="catalytic activity">
    <reaction evidence="7 8">
        <text>CMP + ATP = CDP + ADP</text>
        <dbReference type="Rhea" id="RHEA:11600"/>
        <dbReference type="ChEBI" id="CHEBI:30616"/>
        <dbReference type="ChEBI" id="CHEBI:58069"/>
        <dbReference type="ChEBI" id="CHEBI:60377"/>
        <dbReference type="ChEBI" id="CHEBI:456216"/>
        <dbReference type="EC" id="2.7.4.25"/>
    </reaction>
</comment>
<comment type="similarity">
    <text evidence="1 8">Belongs to the cytidylate kinase family. Type 1 subfamily.</text>
</comment>
<dbReference type="EC" id="2.7.4.25" evidence="8"/>
<dbReference type="Gene3D" id="3.40.50.300">
    <property type="entry name" value="P-loop containing nucleotide triphosphate hydrolases"/>
    <property type="match status" value="1"/>
</dbReference>
<evidence type="ECO:0000256" key="1">
    <source>
        <dbReference type="ARBA" id="ARBA00009427"/>
    </source>
</evidence>
<dbReference type="InterPro" id="IPR003136">
    <property type="entry name" value="Cytidylate_kin"/>
</dbReference>
<evidence type="ECO:0000313" key="10">
    <source>
        <dbReference type="EMBL" id="MDO7905093.1"/>
    </source>
</evidence>
<keyword evidence="5 8" id="KW-0067">ATP-binding</keyword>
<evidence type="ECO:0000256" key="2">
    <source>
        <dbReference type="ARBA" id="ARBA00022679"/>
    </source>
</evidence>
<reference evidence="10 11" key="1">
    <citation type="submission" date="2023-07" db="EMBL/GenBank/DDBJ databases">
        <title>Paenibacillus sp. JX-17 nov. isolated from soil.</title>
        <authorList>
            <person name="Wan Y."/>
            <person name="Liu B."/>
        </authorList>
    </citation>
    <scope>NUCLEOTIDE SEQUENCE [LARGE SCALE GENOMIC DNA]</scope>
    <source>
        <strain evidence="10 11">JX-17</strain>
    </source>
</reference>
<keyword evidence="2 8" id="KW-0808">Transferase</keyword>
<dbReference type="RefSeq" id="WP_305022279.1">
    <property type="nucleotide sequence ID" value="NZ_JAUQTB010000001.1"/>
</dbReference>
<dbReference type="GO" id="GO:0016301">
    <property type="term" value="F:kinase activity"/>
    <property type="evidence" value="ECO:0007669"/>
    <property type="project" value="UniProtKB-KW"/>
</dbReference>
<dbReference type="EMBL" id="JAUQTB010000001">
    <property type="protein sequence ID" value="MDO7905093.1"/>
    <property type="molecule type" value="Genomic_DNA"/>
</dbReference>
<dbReference type="InterPro" id="IPR027417">
    <property type="entry name" value="P-loop_NTPase"/>
</dbReference>
<dbReference type="Pfam" id="PF02224">
    <property type="entry name" value="Cytidylate_kin"/>
    <property type="match status" value="1"/>
</dbReference>
<keyword evidence="4 8" id="KW-0418">Kinase</keyword>
<comment type="subcellular location">
    <subcellularLocation>
        <location evidence="8">Cytoplasm</location>
    </subcellularLocation>
</comment>
<feature type="binding site" evidence="8">
    <location>
        <begin position="18"/>
        <end position="26"/>
    </location>
    <ligand>
        <name>ATP</name>
        <dbReference type="ChEBI" id="CHEBI:30616"/>
    </ligand>
</feature>
<dbReference type="InterPro" id="IPR011994">
    <property type="entry name" value="Cytidylate_kinase_dom"/>
</dbReference>
<protein>
    <recommendedName>
        <fullName evidence="8">Cytidylate kinase</fullName>
        <shortName evidence="8">CK</shortName>
        <ecNumber evidence="8">2.7.4.25</ecNumber>
    </recommendedName>
    <alternativeName>
        <fullName evidence="8">Cytidine monophosphate kinase</fullName>
        <shortName evidence="8">CMP kinase</shortName>
    </alternativeName>
</protein>
<evidence type="ECO:0000256" key="5">
    <source>
        <dbReference type="ARBA" id="ARBA00022840"/>
    </source>
</evidence>
<proteinExistence type="inferred from homology"/>
<keyword evidence="8" id="KW-0963">Cytoplasm</keyword>
<dbReference type="SUPFAM" id="SSF52540">
    <property type="entry name" value="P-loop containing nucleoside triphosphate hydrolases"/>
    <property type="match status" value="1"/>
</dbReference>
<evidence type="ECO:0000256" key="7">
    <source>
        <dbReference type="ARBA" id="ARBA00048478"/>
    </source>
</evidence>
<comment type="caution">
    <text evidence="10">The sequence shown here is derived from an EMBL/GenBank/DDBJ whole genome shotgun (WGS) entry which is preliminary data.</text>
</comment>
<organism evidence="10 11">
    <name type="scientific">Paenibacillus lacisoli</name>
    <dbReference type="NCBI Taxonomy" id="3064525"/>
    <lineage>
        <taxon>Bacteria</taxon>
        <taxon>Bacillati</taxon>
        <taxon>Bacillota</taxon>
        <taxon>Bacilli</taxon>
        <taxon>Bacillales</taxon>
        <taxon>Paenibacillaceae</taxon>
        <taxon>Paenibacillus</taxon>
    </lineage>
</organism>
<evidence type="ECO:0000313" key="11">
    <source>
        <dbReference type="Proteomes" id="UP001240171"/>
    </source>
</evidence>
<gene>
    <name evidence="8 10" type="primary">cmk</name>
    <name evidence="10" type="ORF">Q5741_01535</name>
</gene>
<evidence type="ECO:0000256" key="8">
    <source>
        <dbReference type="HAMAP-Rule" id="MF_00238"/>
    </source>
</evidence>
<dbReference type="PANTHER" id="PTHR21299">
    <property type="entry name" value="CYTIDYLATE KINASE/PANTOATE-BETA-ALANINE LIGASE"/>
    <property type="match status" value="1"/>
</dbReference>
<feature type="domain" description="Cytidylate kinase" evidence="9">
    <location>
        <begin position="14"/>
        <end position="225"/>
    </location>
</feature>
<evidence type="ECO:0000256" key="4">
    <source>
        <dbReference type="ARBA" id="ARBA00022777"/>
    </source>
</evidence>
<evidence type="ECO:0000256" key="6">
    <source>
        <dbReference type="ARBA" id="ARBA00047615"/>
    </source>
</evidence>
<sequence>MSSQKTASNGNINVAIDGPAGAGKSTVARKVAEALEYVYIDTGAMYRAVSWYMIRNDILPEHVEEVEHHVKNLVIDLVPDAGGQKVYCNGEDVTTVIRSLEVTNVVSLYASIESVRTHLVQNQRQMALRKGVVMDGRDIGTTVLPDAEVKIFMTASVQERALRRFKELGDSFDITLEQLEKDIANRDKLDEEREISPLRCSEDAIVLDTTHMSIPEVVETIAAYCRAARDGENRS</sequence>
<name>A0ABT9C921_9BACL</name>
<dbReference type="Proteomes" id="UP001240171">
    <property type="component" value="Unassembled WGS sequence"/>
</dbReference>
<evidence type="ECO:0000259" key="9">
    <source>
        <dbReference type="Pfam" id="PF02224"/>
    </source>
</evidence>
<keyword evidence="11" id="KW-1185">Reference proteome</keyword>
<comment type="catalytic activity">
    <reaction evidence="6 8">
        <text>dCMP + ATP = dCDP + ADP</text>
        <dbReference type="Rhea" id="RHEA:25094"/>
        <dbReference type="ChEBI" id="CHEBI:30616"/>
        <dbReference type="ChEBI" id="CHEBI:57566"/>
        <dbReference type="ChEBI" id="CHEBI:58593"/>
        <dbReference type="ChEBI" id="CHEBI:456216"/>
        <dbReference type="EC" id="2.7.4.25"/>
    </reaction>
</comment>
<dbReference type="NCBIfam" id="TIGR00017">
    <property type="entry name" value="cmk"/>
    <property type="match status" value="1"/>
</dbReference>